<evidence type="ECO:0000256" key="5">
    <source>
        <dbReference type="ARBA" id="ARBA00022801"/>
    </source>
</evidence>
<keyword evidence="5 11" id="KW-0378">Hydrolase</keyword>
<sequence length="495" mass="57022">MKKKSPTTQKNGLDSLKIITKEKLKSEKQPLFIYDENENILNLTAQLPHSFILEKTLLTCILVNCDTSFQTLEIIMEHLPVDAFYFKNHQRLYEIFINMYHQDLSIDFLTTTDYIQCHGLINDIGGLQVISELLKEIPTLVYLMDYIRLIKQKYIRRCIIKIGLKTIDNGFIMNFPIYEQLLGLDSEIRKLTADLQLKEKDFSSAELLRSIIDDLWKKVCQPGRLSGTPSGFISLDSYTDGFQKSELIIIAGRPSVGKTAFGLNIALNVLKKSRLPVIFFSLEMSAQQLMYRLLSMETRLDQMKFKTGLLNHEDWKKIDLVMRILGKIPIHLYDTPHLSSLDVRRVLKNFSKTYPQIGLVIIDYLQLMHEPSSNNINRSQEISIITRELKNIAREFTVPIIALSQLSRTIDGRIDPTPMLSDLRDSGSIEQDADLVLMLYRNKQKSVQNLTPGSTIIDLSIAKQRNGPIGNTRLLFNKYLTKFEDYDENEKYNPT</sequence>
<keyword evidence="9" id="KW-0413">Isomerase</keyword>
<evidence type="ECO:0000313" key="13">
    <source>
        <dbReference type="EMBL" id="QGA73672.1"/>
    </source>
</evidence>
<dbReference type="InterPro" id="IPR007694">
    <property type="entry name" value="DNA_helicase_DnaB-like_C"/>
</dbReference>
<feature type="domain" description="SF4 helicase" evidence="12">
    <location>
        <begin position="221"/>
        <end position="490"/>
    </location>
</feature>
<dbReference type="CDD" id="cd00984">
    <property type="entry name" value="DnaB_C"/>
    <property type="match status" value="1"/>
</dbReference>
<dbReference type="GO" id="GO:0005524">
    <property type="term" value="F:ATP binding"/>
    <property type="evidence" value="ECO:0007669"/>
    <property type="project" value="UniProtKB-UniRule"/>
</dbReference>
<dbReference type="PANTHER" id="PTHR30153:SF2">
    <property type="entry name" value="REPLICATIVE DNA HELICASE"/>
    <property type="match status" value="1"/>
</dbReference>
<dbReference type="Gene3D" id="3.40.50.300">
    <property type="entry name" value="P-loop containing nucleotide triphosphate hydrolases"/>
    <property type="match status" value="1"/>
</dbReference>
<dbReference type="NCBIfam" id="TIGR00665">
    <property type="entry name" value="DnaB"/>
    <property type="match status" value="1"/>
</dbReference>
<dbReference type="InterPro" id="IPR003593">
    <property type="entry name" value="AAA+_ATPase"/>
</dbReference>
<dbReference type="InterPro" id="IPR016136">
    <property type="entry name" value="DNA_helicase_N/primase_C"/>
</dbReference>
<evidence type="ECO:0000256" key="6">
    <source>
        <dbReference type="ARBA" id="ARBA00022806"/>
    </source>
</evidence>
<evidence type="ECO:0000256" key="4">
    <source>
        <dbReference type="ARBA" id="ARBA00022741"/>
    </source>
</evidence>
<keyword evidence="2 11" id="KW-0639">Primosome</keyword>
<dbReference type="SUPFAM" id="SSF48024">
    <property type="entry name" value="N-terminal domain of DnaB helicase"/>
    <property type="match status" value="1"/>
</dbReference>
<geneLocation type="chloroplast" evidence="13"/>
<keyword evidence="13" id="KW-0934">Plastid</keyword>
<evidence type="ECO:0000256" key="8">
    <source>
        <dbReference type="ARBA" id="ARBA00023125"/>
    </source>
</evidence>
<evidence type="ECO:0000256" key="2">
    <source>
        <dbReference type="ARBA" id="ARBA00022515"/>
    </source>
</evidence>
<dbReference type="EC" id="5.6.2.3" evidence="11"/>
<name>A0A5Q0U0E0_9STRA</name>
<evidence type="ECO:0000256" key="9">
    <source>
        <dbReference type="ARBA" id="ARBA00023235"/>
    </source>
</evidence>
<evidence type="ECO:0000256" key="11">
    <source>
        <dbReference type="RuleBase" id="RU362085"/>
    </source>
</evidence>
<evidence type="ECO:0000256" key="7">
    <source>
        <dbReference type="ARBA" id="ARBA00022840"/>
    </source>
</evidence>
<keyword evidence="4 11" id="KW-0547">Nucleotide-binding</keyword>
<dbReference type="Gene3D" id="1.10.860.10">
    <property type="entry name" value="DNAb Helicase, Chain A"/>
    <property type="match status" value="1"/>
</dbReference>
<evidence type="ECO:0000259" key="12">
    <source>
        <dbReference type="PROSITE" id="PS51199"/>
    </source>
</evidence>
<organism evidence="13">
    <name type="scientific">Fragilariopsis cylindrus</name>
    <dbReference type="NCBI Taxonomy" id="186039"/>
    <lineage>
        <taxon>Eukaryota</taxon>
        <taxon>Sar</taxon>
        <taxon>Stramenopiles</taxon>
        <taxon>Ochrophyta</taxon>
        <taxon>Bacillariophyta</taxon>
        <taxon>Bacillariophyceae</taxon>
        <taxon>Bacillariophycidae</taxon>
        <taxon>Bacillariales</taxon>
        <taxon>Bacillariaceae</taxon>
        <taxon>Fragilariopsis</taxon>
    </lineage>
</organism>
<evidence type="ECO:0000256" key="10">
    <source>
        <dbReference type="ARBA" id="ARBA00048954"/>
    </source>
</evidence>
<evidence type="ECO:0000256" key="3">
    <source>
        <dbReference type="ARBA" id="ARBA00022705"/>
    </source>
</evidence>
<comment type="function">
    <text evidence="11">The main replicative DNA helicase, it participates in initiation and elongation during chromosome replication. Travels ahead of the DNA replisome, separating dsDNA into templates for DNA synthesis. A processive ATP-dependent 5'-3' DNA helicase it has DNA-dependent ATPase activity.</text>
</comment>
<dbReference type="SUPFAM" id="SSF52540">
    <property type="entry name" value="P-loop containing nucleoside triphosphate hydrolases"/>
    <property type="match status" value="1"/>
</dbReference>
<dbReference type="PANTHER" id="PTHR30153">
    <property type="entry name" value="REPLICATIVE DNA HELICASE DNAB"/>
    <property type="match status" value="1"/>
</dbReference>
<dbReference type="PROSITE" id="PS51199">
    <property type="entry name" value="SF4_HELICASE"/>
    <property type="match status" value="1"/>
</dbReference>
<keyword evidence="3 11" id="KW-0235">DNA replication</keyword>
<dbReference type="GO" id="GO:0006269">
    <property type="term" value="P:DNA replication, synthesis of primer"/>
    <property type="evidence" value="ECO:0007669"/>
    <property type="project" value="UniProtKB-UniRule"/>
</dbReference>
<proteinExistence type="inferred from homology"/>
<keyword evidence="13" id="KW-0150">Chloroplast</keyword>
<dbReference type="GO" id="GO:0043139">
    <property type="term" value="F:5'-3' DNA helicase activity"/>
    <property type="evidence" value="ECO:0007669"/>
    <property type="project" value="UniProtKB-EC"/>
</dbReference>
<protein>
    <recommendedName>
        <fullName evidence="11">Replicative DNA helicase</fullName>
        <ecNumber evidence="11">5.6.2.3</ecNumber>
    </recommendedName>
</protein>
<dbReference type="Pfam" id="PF03796">
    <property type="entry name" value="DnaB_C"/>
    <property type="match status" value="1"/>
</dbReference>
<dbReference type="InterPro" id="IPR007692">
    <property type="entry name" value="DNA_helicase_DnaB"/>
</dbReference>
<keyword evidence="8 11" id="KW-0238">DNA-binding</keyword>
<dbReference type="InterPro" id="IPR007693">
    <property type="entry name" value="DNA_helicase_DnaB-like_N"/>
</dbReference>
<dbReference type="GO" id="GO:0016887">
    <property type="term" value="F:ATP hydrolysis activity"/>
    <property type="evidence" value="ECO:0007669"/>
    <property type="project" value="RHEA"/>
</dbReference>
<comment type="catalytic activity">
    <reaction evidence="10 11">
        <text>ATP + H2O = ADP + phosphate + H(+)</text>
        <dbReference type="Rhea" id="RHEA:13065"/>
        <dbReference type="ChEBI" id="CHEBI:15377"/>
        <dbReference type="ChEBI" id="CHEBI:15378"/>
        <dbReference type="ChEBI" id="CHEBI:30616"/>
        <dbReference type="ChEBI" id="CHEBI:43474"/>
        <dbReference type="ChEBI" id="CHEBI:456216"/>
        <dbReference type="EC" id="5.6.2.3"/>
    </reaction>
</comment>
<dbReference type="Pfam" id="PF00772">
    <property type="entry name" value="DnaB"/>
    <property type="match status" value="1"/>
</dbReference>
<dbReference type="InterPro" id="IPR027417">
    <property type="entry name" value="P-loop_NTPase"/>
</dbReference>
<dbReference type="AlphaFoldDB" id="A0A5Q0U0E0"/>
<keyword evidence="6 11" id="KW-0347">Helicase</keyword>
<dbReference type="RefSeq" id="YP_009711885.1">
    <property type="nucleotide sequence ID" value="NC_045244.1"/>
</dbReference>
<evidence type="ECO:0000256" key="1">
    <source>
        <dbReference type="ARBA" id="ARBA00008428"/>
    </source>
</evidence>
<dbReference type="GO" id="GO:0003677">
    <property type="term" value="F:DNA binding"/>
    <property type="evidence" value="ECO:0007669"/>
    <property type="project" value="UniProtKB-UniRule"/>
</dbReference>
<reference evidence="13" key="1">
    <citation type="journal article" date="2019" name="Mitochondrial DNA Part B Resour">
        <title>Characterization of the complete plastid genome of Fragilariopsis cylindrus.</title>
        <authorList>
            <person name="Zheng Z."/>
            <person name="Chen H."/>
            <person name="Du N."/>
        </authorList>
    </citation>
    <scope>NUCLEOTIDE SEQUENCE</scope>
</reference>
<gene>
    <name evidence="13" type="primary">dnaB</name>
</gene>
<dbReference type="InterPro" id="IPR036185">
    <property type="entry name" value="DNA_heli_DnaB-like_N_sf"/>
</dbReference>
<dbReference type="GeneID" id="42889518"/>
<dbReference type="EMBL" id="MK217824">
    <property type="protein sequence ID" value="QGA73672.1"/>
    <property type="molecule type" value="Genomic_DNA"/>
</dbReference>
<dbReference type="GO" id="GO:0005829">
    <property type="term" value="C:cytosol"/>
    <property type="evidence" value="ECO:0007669"/>
    <property type="project" value="TreeGrafter"/>
</dbReference>
<comment type="similarity">
    <text evidence="1 11">Belongs to the helicase family. DnaB subfamily.</text>
</comment>
<keyword evidence="7 11" id="KW-0067">ATP-binding</keyword>
<dbReference type="SMART" id="SM00382">
    <property type="entry name" value="AAA"/>
    <property type="match status" value="1"/>
</dbReference>
<accession>A0A5Q0U0E0</accession>